<gene>
    <name evidence="3" type="ORF">CUREI_07955</name>
</gene>
<dbReference type="InterPro" id="IPR021401">
    <property type="entry name" value="DUF3040"/>
</dbReference>
<evidence type="ECO:0000313" key="4">
    <source>
        <dbReference type="Proteomes" id="UP000028939"/>
    </source>
</evidence>
<dbReference type="Proteomes" id="UP000028939">
    <property type="component" value="Chromosome"/>
</dbReference>
<keyword evidence="2" id="KW-0472">Membrane</keyword>
<evidence type="ECO:0000256" key="1">
    <source>
        <dbReference type="SAM" id="MobiDB-lite"/>
    </source>
</evidence>
<sequence>MSLSEQEMRALREIEQSLFADDPKFGSSVVTDSGVGSAPKTGQLTMRSLALIVLGLVLLLGGVALASLSIWTVVLSIIGFAVMLFGGVMALRTPAQTASVTSRASKRSKPRSQRGASMEESFRRRFEDRQ</sequence>
<keyword evidence="2" id="KW-1133">Transmembrane helix</keyword>
<accession>A0A077HJI4</accession>
<dbReference type="STRING" id="401472.CUREI_07955"/>
<proteinExistence type="predicted"/>
<feature type="region of interest" description="Disordered" evidence="1">
    <location>
        <begin position="94"/>
        <end position="130"/>
    </location>
</feature>
<dbReference type="RefSeq" id="WP_038612380.1">
    <property type="nucleotide sequence ID" value="NZ_CP009215.1"/>
</dbReference>
<dbReference type="AlphaFoldDB" id="A0A077HJI4"/>
<dbReference type="EMBL" id="CP009215">
    <property type="protein sequence ID" value="AIL97238.1"/>
    <property type="molecule type" value="Genomic_DNA"/>
</dbReference>
<feature type="transmembrane region" description="Helical" evidence="2">
    <location>
        <begin position="73"/>
        <end position="91"/>
    </location>
</feature>
<dbReference type="KEGG" id="cuv:CUREI_07955"/>
<feature type="compositionally biased region" description="Polar residues" evidence="1">
    <location>
        <begin position="94"/>
        <end position="103"/>
    </location>
</feature>
<organism evidence="3 4">
    <name type="scientific">Corynebacterium ureicelerivorans</name>
    <dbReference type="NCBI Taxonomy" id="401472"/>
    <lineage>
        <taxon>Bacteria</taxon>
        <taxon>Bacillati</taxon>
        <taxon>Actinomycetota</taxon>
        <taxon>Actinomycetes</taxon>
        <taxon>Mycobacteriales</taxon>
        <taxon>Corynebacteriaceae</taxon>
        <taxon>Corynebacterium</taxon>
    </lineage>
</organism>
<dbReference type="Pfam" id="PF11239">
    <property type="entry name" value="DUF3040"/>
    <property type="match status" value="1"/>
</dbReference>
<keyword evidence="2" id="KW-0812">Transmembrane</keyword>
<name>A0A077HJI4_9CORY</name>
<feature type="transmembrane region" description="Helical" evidence="2">
    <location>
        <begin position="49"/>
        <end position="67"/>
    </location>
</feature>
<reference evidence="3 4" key="1">
    <citation type="submission" date="2014-08" db="EMBL/GenBank/DDBJ databases">
        <title>Complete genome sequence of Corynebacterium ureicelerivorans DSM 45051, a lipophilic and urea-splitting isolate from a blood culture of a septicaemia patient.</title>
        <authorList>
            <person name="Tippelt A."/>
            <person name="Albersmeier A."/>
            <person name="Brinkrolf K."/>
            <person name="Ruckert C."/>
            <person name="Tauch A."/>
        </authorList>
    </citation>
    <scope>NUCLEOTIDE SEQUENCE [LARGE SCALE GENOMIC DNA]</scope>
    <source>
        <strain evidence="3 4">IMMIB RIV-2301</strain>
    </source>
</reference>
<protein>
    <submittedName>
        <fullName evidence="3">Membrane protein</fullName>
    </submittedName>
</protein>
<dbReference type="HOGENOM" id="CLU_133135_0_0_11"/>
<feature type="compositionally biased region" description="Basic and acidic residues" evidence="1">
    <location>
        <begin position="120"/>
        <end position="130"/>
    </location>
</feature>
<evidence type="ECO:0000313" key="3">
    <source>
        <dbReference type="EMBL" id="AIL97238.1"/>
    </source>
</evidence>
<keyword evidence="4" id="KW-1185">Reference proteome</keyword>
<evidence type="ECO:0000256" key="2">
    <source>
        <dbReference type="SAM" id="Phobius"/>
    </source>
</evidence>
<dbReference type="OrthoDB" id="5244024at2"/>